<feature type="domain" description="Glycerol-3-phosphate dehydrogenase NAD-dependent N-terminal" evidence="18">
    <location>
        <begin position="4"/>
        <end position="157"/>
    </location>
</feature>
<feature type="binding site" evidence="13">
    <location>
        <position position="138"/>
    </location>
    <ligand>
        <name>NADPH</name>
        <dbReference type="ChEBI" id="CHEBI:57783"/>
    </ligand>
</feature>
<dbReference type="InterPro" id="IPR008927">
    <property type="entry name" value="6-PGluconate_DH-like_C_sf"/>
</dbReference>
<evidence type="ECO:0000256" key="3">
    <source>
        <dbReference type="ARBA" id="ARBA00022857"/>
    </source>
</evidence>
<evidence type="ECO:0000256" key="12">
    <source>
        <dbReference type="ARBA" id="ARBA00080511"/>
    </source>
</evidence>
<dbReference type="PRINTS" id="PR00077">
    <property type="entry name" value="GPDHDRGNASE"/>
</dbReference>
<keyword evidence="5 13" id="KW-0520">NAD</keyword>
<dbReference type="InterPro" id="IPR006109">
    <property type="entry name" value="G3P_DH_NAD-dep_C"/>
</dbReference>
<dbReference type="FunFam" id="3.40.50.720:FF:000019">
    <property type="entry name" value="Glycerol-3-phosphate dehydrogenase [NAD(P)+]"/>
    <property type="match status" value="1"/>
</dbReference>
<comment type="subcellular location">
    <subcellularLocation>
        <location evidence="13">Cytoplasm</location>
    </subcellularLocation>
</comment>
<feature type="binding site" evidence="16">
    <location>
        <position position="138"/>
    </location>
    <ligand>
        <name>NAD(+)</name>
        <dbReference type="ChEBI" id="CHEBI:57540"/>
    </ligand>
</feature>
<keyword evidence="13" id="KW-0963">Cytoplasm</keyword>
<comment type="function">
    <text evidence="13">Catalyzes the reduction of the glycolytic intermediate dihydroxyacetone phosphate (DHAP) to sn-glycerol 3-phosphate (G3P), the key precursor for phospholipid synthesis.</text>
</comment>
<gene>
    <name evidence="13" type="primary">gpsA</name>
    <name evidence="20" type="ORF">SAMN05421770_11149</name>
</gene>
<feature type="binding site" evidence="13">
    <location>
        <position position="33"/>
    </location>
    <ligand>
        <name>NADPH</name>
        <dbReference type="ChEBI" id="CHEBI:57783"/>
    </ligand>
</feature>
<dbReference type="PROSITE" id="PS00957">
    <property type="entry name" value="NAD_G3PDH"/>
    <property type="match status" value="1"/>
</dbReference>
<evidence type="ECO:0000256" key="4">
    <source>
        <dbReference type="ARBA" id="ARBA00023002"/>
    </source>
</evidence>
<feature type="binding site" evidence="13">
    <location>
        <position position="253"/>
    </location>
    <ligand>
        <name>NADPH</name>
        <dbReference type="ChEBI" id="CHEBI:57783"/>
    </ligand>
</feature>
<name>A0A239MAX2_9BACT</name>
<dbReference type="InterPro" id="IPR006168">
    <property type="entry name" value="G3P_DH_NAD-dep"/>
</dbReference>
<organism evidence="20 21">
    <name type="scientific">Granulicella rosea</name>
    <dbReference type="NCBI Taxonomy" id="474952"/>
    <lineage>
        <taxon>Bacteria</taxon>
        <taxon>Pseudomonadati</taxon>
        <taxon>Acidobacteriota</taxon>
        <taxon>Terriglobia</taxon>
        <taxon>Terriglobales</taxon>
        <taxon>Acidobacteriaceae</taxon>
        <taxon>Granulicella</taxon>
    </lineage>
</organism>
<dbReference type="UniPathway" id="UPA00940"/>
<keyword evidence="3 13" id="KW-0521">NADP</keyword>
<dbReference type="GO" id="GO:0141153">
    <property type="term" value="F:glycerol-3-phosphate dehydrogenase (NADP+) activity"/>
    <property type="evidence" value="ECO:0007669"/>
    <property type="project" value="RHEA"/>
</dbReference>
<dbReference type="GO" id="GO:0051287">
    <property type="term" value="F:NAD binding"/>
    <property type="evidence" value="ECO:0007669"/>
    <property type="project" value="InterPro"/>
</dbReference>
<dbReference type="Gene3D" id="3.40.50.720">
    <property type="entry name" value="NAD(P)-binding Rossmann-like Domain"/>
    <property type="match status" value="1"/>
</dbReference>
<evidence type="ECO:0000256" key="5">
    <source>
        <dbReference type="ARBA" id="ARBA00023027"/>
    </source>
</evidence>
<feature type="binding site" evidence="13">
    <location>
        <position position="50"/>
    </location>
    <ligand>
        <name>NADPH</name>
        <dbReference type="ChEBI" id="CHEBI:57783"/>
    </ligand>
</feature>
<feature type="binding site" evidence="13">
    <location>
        <position position="134"/>
    </location>
    <ligand>
        <name>sn-glycerol 3-phosphate</name>
        <dbReference type="ChEBI" id="CHEBI:57597"/>
    </ligand>
</feature>
<evidence type="ECO:0000256" key="15">
    <source>
        <dbReference type="PIRSR" id="PIRSR000114-2"/>
    </source>
</evidence>
<evidence type="ECO:0000259" key="19">
    <source>
        <dbReference type="Pfam" id="PF07479"/>
    </source>
</evidence>
<feature type="binding site" evidence="13">
    <location>
        <position position="107"/>
    </location>
    <ligand>
        <name>NADPH</name>
        <dbReference type="ChEBI" id="CHEBI:57783"/>
    </ligand>
</feature>
<dbReference type="Pfam" id="PF01210">
    <property type="entry name" value="NAD_Gly3P_dh_N"/>
    <property type="match status" value="1"/>
</dbReference>
<dbReference type="GO" id="GO:0141152">
    <property type="term" value="F:glycerol-3-phosphate dehydrogenase (NAD+) activity"/>
    <property type="evidence" value="ECO:0007669"/>
    <property type="project" value="RHEA"/>
</dbReference>
<feature type="binding site" evidence="16">
    <location>
        <position position="277"/>
    </location>
    <ligand>
        <name>NAD(+)</name>
        <dbReference type="ChEBI" id="CHEBI:57540"/>
    </ligand>
</feature>
<keyword evidence="6 13" id="KW-0443">Lipid metabolism</keyword>
<dbReference type="NCBIfam" id="NF000942">
    <property type="entry name" value="PRK00094.1-4"/>
    <property type="match status" value="1"/>
</dbReference>
<keyword evidence="4 13" id="KW-0560">Oxidoreductase</keyword>
<dbReference type="InterPro" id="IPR011128">
    <property type="entry name" value="G3P_DH_NAD-dep_N"/>
</dbReference>
<dbReference type="GO" id="GO:0046168">
    <property type="term" value="P:glycerol-3-phosphate catabolic process"/>
    <property type="evidence" value="ECO:0007669"/>
    <property type="project" value="InterPro"/>
</dbReference>
<dbReference type="FunFam" id="1.10.1040.10:FF:000001">
    <property type="entry name" value="Glycerol-3-phosphate dehydrogenase [NAD(P)+]"/>
    <property type="match status" value="1"/>
</dbReference>
<dbReference type="SUPFAM" id="SSF51735">
    <property type="entry name" value="NAD(P)-binding Rossmann-fold domains"/>
    <property type="match status" value="1"/>
</dbReference>
<evidence type="ECO:0000256" key="8">
    <source>
        <dbReference type="ARBA" id="ARBA00023264"/>
    </source>
</evidence>
<dbReference type="Proteomes" id="UP000198356">
    <property type="component" value="Unassembled WGS sequence"/>
</dbReference>
<dbReference type="PANTHER" id="PTHR11728:SF1">
    <property type="entry name" value="GLYCEROL-3-PHOSPHATE DEHYDROGENASE [NAD(+)] 2, CHLOROPLASTIC"/>
    <property type="match status" value="1"/>
</dbReference>
<evidence type="ECO:0000313" key="20">
    <source>
        <dbReference type="EMBL" id="SNT39895.1"/>
    </source>
</evidence>
<feature type="domain" description="Glycerol-3-phosphate dehydrogenase NAD-dependent C-terminal" evidence="19">
    <location>
        <begin position="178"/>
        <end position="320"/>
    </location>
</feature>
<keyword evidence="13" id="KW-0547">Nucleotide-binding</keyword>
<feature type="binding site" evidence="13">
    <location>
        <position position="280"/>
    </location>
    <ligand>
        <name>NADPH</name>
        <dbReference type="ChEBI" id="CHEBI:57783"/>
    </ligand>
</feature>
<comment type="caution">
    <text evidence="13">Lacks conserved residue(s) required for the propagation of feature annotation.</text>
</comment>
<evidence type="ECO:0000313" key="21">
    <source>
        <dbReference type="Proteomes" id="UP000198356"/>
    </source>
</evidence>
<dbReference type="GO" id="GO:0006650">
    <property type="term" value="P:glycerophospholipid metabolic process"/>
    <property type="evidence" value="ECO:0007669"/>
    <property type="project" value="UniProtKB-UniRule"/>
</dbReference>
<feature type="binding site" evidence="16">
    <location>
        <begin position="8"/>
        <end position="13"/>
    </location>
    <ligand>
        <name>NAD(+)</name>
        <dbReference type="ChEBI" id="CHEBI:57540"/>
    </ligand>
</feature>
<protein>
    <recommendedName>
        <fullName evidence="11 13">Glycerol-3-phosphate dehydrogenase [NAD(P)+]</fullName>
        <ecNumber evidence="10 13">1.1.1.94</ecNumber>
    </recommendedName>
    <alternativeName>
        <fullName evidence="13">NAD(P)(+)-dependent glycerol-3-phosphate dehydrogenase</fullName>
    </alternativeName>
    <alternativeName>
        <fullName evidence="12 13">NAD(P)H-dependent dihydroxyacetone-phosphate reductase</fullName>
    </alternativeName>
</protein>
<feature type="active site" description="Proton acceptor" evidence="13 14">
    <location>
        <position position="189"/>
    </location>
</feature>
<evidence type="ECO:0000256" key="13">
    <source>
        <dbReference type="HAMAP-Rule" id="MF_00394"/>
    </source>
</evidence>
<dbReference type="PANTHER" id="PTHR11728">
    <property type="entry name" value="GLYCEROL-3-PHOSPHATE DEHYDROGENASE"/>
    <property type="match status" value="1"/>
</dbReference>
<dbReference type="EMBL" id="FZOU01000011">
    <property type="protein sequence ID" value="SNT39895.1"/>
    <property type="molecule type" value="Genomic_DNA"/>
</dbReference>
<comment type="catalytic activity">
    <reaction evidence="13">
        <text>sn-glycerol 3-phosphate + NAD(+) = dihydroxyacetone phosphate + NADH + H(+)</text>
        <dbReference type="Rhea" id="RHEA:11092"/>
        <dbReference type="ChEBI" id="CHEBI:15378"/>
        <dbReference type="ChEBI" id="CHEBI:57540"/>
        <dbReference type="ChEBI" id="CHEBI:57597"/>
        <dbReference type="ChEBI" id="CHEBI:57642"/>
        <dbReference type="ChEBI" id="CHEBI:57945"/>
        <dbReference type="EC" id="1.1.1.94"/>
    </reaction>
</comment>
<dbReference type="EC" id="1.1.1.94" evidence="10 13"/>
<evidence type="ECO:0000256" key="10">
    <source>
        <dbReference type="ARBA" id="ARBA00066687"/>
    </source>
</evidence>
<dbReference type="PIRSF" id="PIRSF000114">
    <property type="entry name" value="Glycerol-3-P_dh"/>
    <property type="match status" value="1"/>
</dbReference>
<keyword evidence="21" id="KW-1185">Reference proteome</keyword>
<feature type="binding site" evidence="13">
    <location>
        <position position="136"/>
    </location>
    <ligand>
        <name>sn-glycerol 3-phosphate</name>
        <dbReference type="ChEBI" id="CHEBI:57597"/>
    </ligand>
</feature>
<proteinExistence type="inferred from homology"/>
<evidence type="ECO:0000256" key="7">
    <source>
        <dbReference type="ARBA" id="ARBA00023209"/>
    </source>
</evidence>
<evidence type="ECO:0000256" key="6">
    <source>
        <dbReference type="ARBA" id="ARBA00023098"/>
    </source>
</evidence>
<comment type="similarity">
    <text evidence="1 13 17">Belongs to the NAD-dependent glycerol-3-phosphate dehydrogenase family.</text>
</comment>
<dbReference type="OrthoDB" id="9812273at2"/>
<keyword evidence="7 13" id="KW-0594">Phospholipid biosynthesis</keyword>
<feature type="binding site" evidence="13">
    <location>
        <position position="12"/>
    </location>
    <ligand>
        <name>NADPH</name>
        <dbReference type="ChEBI" id="CHEBI:57783"/>
    </ligand>
</feature>
<dbReference type="Gene3D" id="1.10.1040.10">
    <property type="entry name" value="N-(1-d-carboxylethyl)-l-norvaline Dehydrogenase, domain 2"/>
    <property type="match status" value="1"/>
</dbReference>
<keyword evidence="2 13" id="KW-0444">Lipid biosynthesis</keyword>
<feature type="binding site" evidence="13">
    <location>
        <position position="254"/>
    </location>
    <ligand>
        <name>sn-glycerol 3-phosphate</name>
        <dbReference type="ChEBI" id="CHEBI:57597"/>
    </ligand>
</feature>
<evidence type="ECO:0000256" key="1">
    <source>
        <dbReference type="ARBA" id="ARBA00011009"/>
    </source>
</evidence>
<accession>A0A239MAX2</accession>
<evidence type="ECO:0000259" key="18">
    <source>
        <dbReference type="Pfam" id="PF01210"/>
    </source>
</evidence>
<sequence>MSRIAVLGAGAWGTALAISLARRGGHELTLWSHSAALAEQLRETGENLQYLPGYTLPMDVEVTSDLPGAIFEADTILCVTPAQHLREVLSEIAPLLTRNQVILSASKGIEDTTFLRMSQVIASITSNPVGVLSGPSFAQETAAGIPTAVVVASADPSLSQTIQKDFSSPSLRLYTNDDVTGVELGGALKNVIALSSGVIHGLNLGNNSAAALITRGIAEITRLAVACGGRRQTLAGLSGIGDLVLTCTGSLSRNRTVGIELGRGRKLPEIMAGLNGKVAEGVRSTAAALGLAARYGVEMPITEQMDAILHKDKSPREAIKDLMARPGRDEYV</sequence>
<dbReference type="InterPro" id="IPR013328">
    <property type="entry name" value="6PGD_dom2"/>
</dbReference>
<dbReference type="GO" id="GO:0008654">
    <property type="term" value="P:phospholipid biosynthetic process"/>
    <property type="evidence" value="ECO:0007669"/>
    <property type="project" value="UniProtKB-KW"/>
</dbReference>
<keyword evidence="8 13" id="KW-1208">Phospholipid metabolism</keyword>
<feature type="binding site" evidence="13">
    <location>
        <position position="189"/>
    </location>
    <ligand>
        <name>sn-glycerol 3-phosphate</name>
        <dbReference type="ChEBI" id="CHEBI:57597"/>
    </ligand>
</feature>
<dbReference type="AlphaFoldDB" id="A0A239MAX2"/>
<dbReference type="GO" id="GO:0046167">
    <property type="term" value="P:glycerol-3-phosphate biosynthetic process"/>
    <property type="evidence" value="ECO:0007669"/>
    <property type="project" value="UniProtKB-UniRule"/>
</dbReference>
<dbReference type="GO" id="GO:0005829">
    <property type="term" value="C:cytosol"/>
    <property type="evidence" value="ECO:0007669"/>
    <property type="project" value="TreeGrafter"/>
</dbReference>
<dbReference type="GO" id="GO:0005975">
    <property type="term" value="P:carbohydrate metabolic process"/>
    <property type="evidence" value="ECO:0007669"/>
    <property type="project" value="InterPro"/>
</dbReference>
<feature type="binding site" evidence="15">
    <location>
        <begin position="253"/>
        <end position="254"/>
    </location>
    <ligand>
        <name>substrate</name>
    </ligand>
</feature>
<feature type="binding site" evidence="13">
    <location>
        <position position="253"/>
    </location>
    <ligand>
        <name>sn-glycerol 3-phosphate</name>
        <dbReference type="ChEBI" id="CHEBI:57597"/>
    </ligand>
</feature>
<feature type="binding site" evidence="13">
    <location>
        <position position="242"/>
    </location>
    <ligand>
        <name>sn-glycerol 3-phosphate</name>
        <dbReference type="ChEBI" id="CHEBI:57597"/>
    </ligand>
</feature>
<feature type="binding site" evidence="13">
    <location>
        <position position="107"/>
    </location>
    <ligand>
        <name>sn-glycerol 3-phosphate</name>
        <dbReference type="ChEBI" id="CHEBI:57597"/>
    </ligand>
</feature>
<feature type="binding site" evidence="13">
    <location>
        <position position="278"/>
    </location>
    <ligand>
        <name>NADPH</name>
        <dbReference type="ChEBI" id="CHEBI:57783"/>
    </ligand>
</feature>
<dbReference type="HAMAP" id="MF_00394">
    <property type="entry name" value="NAD_Glyc3P_dehydrog"/>
    <property type="match status" value="1"/>
</dbReference>
<feature type="binding site" evidence="16">
    <location>
        <position position="253"/>
    </location>
    <ligand>
        <name>NAD(+)</name>
        <dbReference type="ChEBI" id="CHEBI:57540"/>
    </ligand>
</feature>
<feature type="binding site" evidence="15">
    <location>
        <position position="107"/>
    </location>
    <ligand>
        <name>substrate</name>
    </ligand>
</feature>
<dbReference type="NCBIfam" id="NF000940">
    <property type="entry name" value="PRK00094.1-2"/>
    <property type="match status" value="1"/>
</dbReference>
<evidence type="ECO:0000256" key="2">
    <source>
        <dbReference type="ARBA" id="ARBA00022516"/>
    </source>
</evidence>
<evidence type="ECO:0000256" key="17">
    <source>
        <dbReference type="RuleBase" id="RU000437"/>
    </source>
</evidence>
<evidence type="ECO:0000256" key="9">
    <source>
        <dbReference type="ARBA" id="ARBA00052716"/>
    </source>
</evidence>
<comment type="catalytic activity">
    <reaction evidence="9">
        <text>sn-glycerol 3-phosphate + NADP(+) = dihydroxyacetone phosphate + NADPH + H(+)</text>
        <dbReference type="Rhea" id="RHEA:11096"/>
        <dbReference type="ChEBI" id="CHEBI:15378"/>
        <dbReference type="ChEBI" id="CHEBI:57597"/>
        <dbReference type="ChEBI" id="CHEBI:57642"/>
        <dbReference type="ChEBI" id="CHEBI:57783"/>
        <dbReference type="ChEBI" id="CHEBI:58349"/>
        <dbReference type="EC" id="1.1.1.94"/>
    </reaction>
    <physiologicalReaction direction="right-to-left" evidence="9">
        <dbReference type="Rhea" id="RHEA:11098"/>
    </physiologicalReaction>
</comment>
<evidence type="ECO:0000256" key="14">
    <source>
        <dbReference type="PIRSR" id="PIRSR000114-1"/>
    </source>
</evidence>
<comment type="pathway">
    <text evidence="13">Membrane lipid metabolism; glycerophospholipid metabolism.</text>
</comment>
<dbReference type="RefSeq" id="WP_089410217.1">
    <property type="nucleotide sequence ID" value="NZ_FZOU01000011.1"/>
</dbReference>
<feature type="binding site" evidence="13">
    <location>
        <position position="252"/>
    </location>
    <ligand>
        <name>sn-glycerol 3-phosphate</name>
        <dbReference type="ChEBI" id="CHEBI:57597"/>
    </ligand>
</feature>
<dbReference type="Pfam" id="PF07479">
    <property type="entry name" value="NAD_Gly3P_dh_C"/>
    <property type="match status" value="1"/>
</dbReference>
<evidence type="ECO:0000256" key="11">
    <source>
        <dbReference type="ARBA" id="ARBA00069372"/>
    </source>
</evidence>
<evidence type="ECO:0000256" key="16">
    <source>
        <dbReference type="PIRSR" id="PIRSR000114-3"/>
    </source>
</evidence>
<dbReference type="SUPFAM" id="SSF48179">
    <property type="entry name" value="6-phosphogluconate dehydrogenase C-terminal domain-like"/>
    <property type="match status" value="1"/>
</dbReference>
<dbReference type="InterPro" id="IPR036291">
    <property type="entry name" value="NAD(P)-bd_dom_sf"/>
</dbReference>
<reference evidence="20 21" key="1">
    <citation type="submission" date="2017-06" db="EMBL/GenBank/DDBJ databases">
        <authorList>
            <person name="Kim H.J."/>
            <person name="Triplett B.A."/>
        </authorList>
    </citation>
    <scope>NUCLEOTIDE SEQUENCE [LARGE SCALE GENOMIC DNA]</scope>
    <source>
        <strain evidence="20 21">DSM 18704</strain>
    </source>
</reference>